<protein>
    <submittedName>
        <fullName evidence="1">Uncharacterized protein</fullName>
    </submittedName>
</protein>
<dbReference type="AlphaFoldDB" id="A0A5N6DLD4"/>
<dbReference type="VEuPathDB" id="FungiDB:BDV34DRAFT_95759"/>
<proteinExistence type="predicted"/>
<evidence type="ECO:0000313" key="1">
    <source>
        <dbReference type="EMBL" id="KAB8205922.1"/>
    </source>
</evidence>
<dbReference type="Proteomes" id="UP000326532">
    <property type="component" value="Unassembled WGS sequence"/>
</dbReference>
<evidence type="ECO:0000313" key="2">
    <source>
        <dbReference type="Proteomes" id="UP000326532"/>
    </source>
</evidence>
<name>A0A5N6DLD4_ASPPA</name>
<organism evidence="1 2">
    <name type="scientific">Aspergillus parasiticus</name>
    <dbReference type="NCBI Taxonomy" id="5067"/>
    <lineage>
        <taxon>Eukaryota</taxon>
        <taxon>Fungi</taxon>
        <taxon>Dikarya</taxon>
        <taxon>Ascomycota</taxon>
        <taxon>Pezizomycotina</taxon>
        <taxon>Eurotiomycetes</taxon>
        <taxon>Eurotiomycetidae</taxon>
        <taxon>Eurotiales</taxon>
        <taxon>Aspergillaceae</taxon>
        <taxon>Aspergillus</taxon>
        <taxon>Aspergillus subgen. Circumdati</taxon>
    </lineage>
</organism>
<reference evidence="1 2" key="1">
    <citation type="submission" date="2019-04" db="EMBL/GenBank/DDBJ databases">
        <title>Fungal friends and foes A comparative genomics study of 23 Aspergillus species from section Flavi.</title>
        <authorList>
            <consortium name="DOE Joint Genome Institute"/>
            <person name="Kjaerbolling I."/>
            <person name="Vesth T.C."/>
            <person name="Frisvad J.C."/>
            <person name="Nybo J.L."/>
            <person name="Theobald S."/>
            <person name="Kildgaard S."/>
            <person name="Petersen T.I."/>
            <person name="Kuo A."/>
            <person name="Sato A."/>
            <person name="Lyhne E.K."/>
            <person name="Kogle M.E."/>
            <person name="Wiebenga A."/>
            <person name="Kun R.S."/>
            <person name="Lubbers R.J."/>
            <person name="Makela M.R."/>
            <person name="Barry K."/>
            <person name="Chovatia M."/>
            <person name="Clum A."/>
            <person name="Daum C."/>
            <person name="Haridas S."/>
            <person name="He G."/>
            <person name="LaButti K."/>
            <person name="Lipzen A."/>
            <person name="Mondo S."/>
            <person name="Pangilinan J."/>
            <person name="Riley R."/>
            <person name="Salamov A."/>
            <person name="Simmons B.A."/>
            <person name="Magnuson J.K."/>
            <person name="Henrissat B."/>
            <person name="Mortensen U.H."/>
            <person name="Larsen T.O."/>
            <person name="De vries R.P."/>
            <person name="Grigoriev I.V."/>
            <person name="Machida M."/>
            <person name="Baker S.E."/>
            <person name="Andersen M.R."/>
        </authorList>
    </citation>
    <scope>NUCLEOTIDE SEQUENCE [LARGE SCALE GENOMIC DNA]</scope>
    <source>
        <strain evidence="1 2">CBS 117618</strain>
    </source>
</reference>
<accession>A0A5N6DLD4</accession>
<dbReference type="EMBL" id="ML734967">
    <property type="protein sequence ID" value="KAB8205922.1"/>
    <property type="molecule type" value="Genomic_DNA"/>
</dbReference>
<sequence length="95" mass="11040">MTENRQVPKPWIFPLFKFFLKTSPRKVRSVFGVRTTRRDTFLIFPSLLYYFSTGRRKGTGARPRKTHREGSRRAPPSLSLLFWSTCSRTGVTASL</sequence>
<gene>
    <name evidence="1" type="ORF">BDV34DRAFT_95759</name>
</gene>
<keyword evidence="2" id="KW-1185">Reference proteome</keyword>